<dbReference type="Pfam" id="PF08282">
    <property type="entry name" value="Hydrolase_3"/>
    <property type="match status" value="1"/>
</dbReference>
<dbReference type="EMBL" id="JABFAF010000010">
    <property type="protein sequence ID" value="MBA0868727.1"/>
    <property type="molecule type" value="Genomic_DNA"/>
</dbReference>
<dbReference type="GO" id="GO:0046872">
    <property type="term" value="F:metal ion binding"/>
    <property type="evidence" value="ECO:0007669"/>
    <property type="project" value="UniProtKB-KW"/>
</dbReference>
<dbReference type="AlphaFoldDB" id="A0A7J9MD02"/>
<dbReference type="InterPro" id="IPR000150">
    <property type="entry name" value="Cof"/>
</dbReference>
<evidence type="ECO:0000256" key="8">
    <source>
        <dbReference type="SAM" id="SignalP"/>
    </source>
</evidence>
<dbReference type="PROSITE" id="PS01229">
    <property type="entry name" value="COF_2"/>
    <property type="match status" value="1"/>
</dbReference>
<keyword evidence="3" id="KW-0540">Nuclease</keyword>
<dbReference type="NCBIfam" id="TIGR00043">
    <property type="entry name" value="rRNA maturation RNase YbeY"/>
    <property type="match status" value="1"/>
</dbReference>
<dbReference type="InterPro" id="IPR002036">
    <property type="entry name" value="YbeY"/>
</dbReference>
<protein>
    <recommendedName>
        <fullName evidence="11">Haloacid dehalogenase-like hydrolase family protein</fullName>
    </recommendedName>
</protein>
<dbReference type="CDD" id="cd07516">
    <property type="entry name" value="HAD_Pase"/>
    <property type="match status" value="1"/>
</dbReference>
<evidence type="ECO:0008006" key="11">
    <source>
        <dbReference type="Google" id="ProtNLM"/>
    </source>
</evidence>
<feature type="chain" id="PRO_5029904439" description="Haloacid dehalogenase-like hydrolase family protein" evidence="8">
    <location>
        <begin position="22"/>
        <end position="625"/>
    </location>
</feature>
<dbReference type="Pfam" id="PF02130">
    <property type="entry name" value="YbeY"/>
    <property type="match status" value="1"/>
</dbReference>
<dbReference type="InterPro" id="IPR036412">
    <property type="entry name" value="HAD-like_sf"/>
</dbReference>
<gene>
    <name evidence="9" type="ORF">Goshw_018086</name>
</gene>
<dbReference type="GO" id="GO:0006364">
    <property type="term" value="P:rRNA processing"/>
    <property type="evidence" value="ECO:0007669"/>
    <property type="project" value="InterPro"/>
</dbReference>
<evidence type="ECO:0000256" key="4">
    <source>
        <dbReference type="ARBA" id="ARBA00022723"/>
    </source>
</evidence>
<dbReference type="PANTHER" id="PTHR46986">
    <property type="entry name" value="ENDORIBONUCLEASE YBEY, CHLOROPLASTIC"/>
    <property type="match status" value="1"/>
</dbReference>
<dbReference type="HAMAP" id="MF_00009">
    <property type="entry name" value="Endoribonucl_YbeY"/>
    <property type="match status" value="1"/>
</dbReference>
<evidence type="ECO:0000313" key="10">
    <source>
        <dbReference type="Proteomes" id="UP000593576"/>
    </source>
</evidence>
<evidence type="ECO:0000256" key="1">
    <source>
        <dbReference type="ARBA" id="ARBA00001947"/>
    </source>
</evidence>
<keyword evidence="4" id="KW-0479">Metal-binding</keyword>
<dbReference type="InterPro" id="IPR023091">
    <property type="entry name" value="MetalPrtase_cat_dom_sf_prd"/>
</dbReference>
<comment type="cofactor">
    <cofactor evidence="1">
        <name>Zn(2+)</name>
        <dbReference type="ChEBI" id="CHEBI:29105"/>
    </cofactor>
</comment>
<evidence type="ECO:0000256" key="2">
    <source>
        <dbReference type="ARBA" id="ARBA00010875"/>
    </source>
</evidence>
<dbReference type="GO" id="GO:0004222">
    <property type="term" value="F:metalloendopeptidase activity"/>
    <property type="evidence" value="ECO:0007669"/>
    <property type="project" value="InterPro"/>
</dbReference>
<evidence type="ECO:0000256" key="7">
    <source>
        <dbReference type="ARBA" id="ARBA00022833"/>
    </source>
</evidence>
<evidence type="ECO:0000256" key="6">
    <source>
        <dbReference type="ARBA" id="ARBA00022801"/>
    </source>
</evidence>
<keyword evidence="10" id="KW-1185">Reference proteome</keyword>
<reference evidence="9 10" key="1">
    <citation type="journal article" date="2019" name="Genome Biol. Evol.">
        <title>Insights into the evolution of the New World diploid cottons (Gossypium, subgenus Houzingenia) based on genome sequencing.</title>
        <authorList>
            <person name="Grover C.E."/>
            <person name="Arick M.A. 2nd"/>
            <person name="Thrash A."/>
            <person name="Conover J.L."/>
            <person name="Sanders W.S."/>
            <person name="Peterson D.G."/>
            <person name="Frelichowski J.E."/>
            <person name="Scheffler J.A."/>
            <person name="Scheffler B.E."/>
            <person name="Wendel J.F."/>
        </authorList>
    </citation>
    <scope>NUCLEOTIDE SEQUENCE [LARGE SCALE GENOMIC DNA]</scope>
    <source>
        <strain evidence="9">1</strain>
        <tissue evidence="9">Leaf</tissue>
    </source>
</reference>
<dbReference type="Gene3D" id="3.30.1240.10">
    <property type="match status" value="1"/>
</dbReference>
<evidence type="ECO:0000256" key="3">
    <source>
        <dbReference type="ARBA" id="ARBA00022722"/>
    </source>
</evidence>
<organism evidence="9 10">
    <name type="scientific">Gossypium schwendimanii</name>
    <name type="common">Cotton</name>
    <dbReference type="NCBI Taxonomy" id="34291"/>
    <lineage>
        <taxon>Eukaryota</taxon>
        <taxon>Viridiplantae</taxon>
        <taxon>Streptophyta</taxon>
        <taxon>Embryophyta</taxon>
        <taxon>Tracheophyta</taxon>
        <taxon>Spermatophyta</taxon>
        <taxon>Magnoliopsida</taxon>
        <taxon>eudicotyledons</taxon>
        <taxon>Gunneridae</taxon>
        <taxon>Pentapetalae</taxon>
        <taxon>rosids</taxon>
        <taxon>malvids</taxon>
        <taxon>Malvales</taxon>
        <taxon>Malvaceae</taxon>
        <taxon>Malvoideae</taxon>
        <taxon>Gossypium</taxon>
    </lineage>
</organism>
<dbReference type="InterPro" id="IPR023214">
    <property type="entry name" value="HAD_sf"/>
</dbReference>
<dbReference type="SUPFAM" id="SSF56784">
    <property type="entry name" value="HAD-like"/>
    <property type="match status" value="1"/>
</dbReference>
<keyword evidence="5" id="KW-0255">Endonuclease</keyword>
<dbReference type="NCBIfam" id="TIGR00099">
    <property type="entry name" value="Cof-subfamily"/>
    <property type="match status" value="1"/>
</dbReference>
<dbReference type="OrthoDB" id="27226at2759"/>
<comment type="caution">
    <text evidence="9">The sequence shown here is derived from an EMBL/GenBank/DDBJ whole genome shotgun (WGS) entry which is preliminary data.</text>
</comment>
<keyword evidence="8" id="KW-0732">Signal</keyword>
<proteinExistence type="inferred from homology"/>
<evidence type="ECO:0000313" key="9">
    <source>
        <dbReference type="EMBL" id="MBA0868727.1"/>
    </source>
</evidence>
<dbReference type="PANTHER" id="PTHR46986:SF1">
    <property type="entry name" value="ENDORIBONUCLEASE YBEY, CHLOROPLASTIC"/>
    <property type="match status" value="1"/>
</dbReference>
<dbReference type="Proteomes" id="UP000593576">
    <property type="component" value="Unassembled WGS sequence"/>
</dbReference>
<sequence>MLPRSSFLLRSLLLPPSSAMAFAISRAAATFSLERSPATFSISRRSFNLSPTRRTARFAVPSSSKSSLFGRRFHALCQEDGRRLSKPMRIVSGSNKEYRKMRRRPGKSKEKQLELSVSICIEEELPDDPEISSIAELLRLNVPMAMKLAFDRITDSNYKTRDTSIRDLGGFDSVELSVLLCNDEFIQKLNKEWRDEDHATDVLSMSEHIPELNLPVLMLGDIVISIETAARQAEERGHTLIDEIRILMVHGLLHLLGFDHEISENAEEEMEEEEEFVLKSLGWKGKGLIRSAYDAETNANRHMENSNGSLLKDKKKEGSLRFYKPKFKYIFCDMDGEIIPTVILFLINSSTISNAFVTLTLGTLLNSKSQVSLSNARALKEASSRGLKIVIATGKARPAAITVLQMVDLAGKDGIISEHSPGVFLQGLLVYGINGREIFKRNLDPNVCREAGHYSLEHKIPLVAFCQDRCLTLFNHPLVDTLHTVYHEPKAEIMPSVEHLVTAADIQKLIFFDTAEGIATNLRPYWSEATKDHASVVQAVPDMLEIVPFGTSKGSGVKLLLDHLGVSSKEIMAIGDGENDMEMLELASLGVALSNGSDKTKAVADVIGVSNDEDGVADAIYRYAF</sequence>
<dbReference type="SUPFAM" id="SSF55486">
    <property type="entry name" value="Metalloproteases ('zincins'), catalytic domain"/>
    <property type="match status" value="1"/>
</dbReference>
<feature type="signal peptide" evidence="8">
    <location>
        <begin position="1"/>
        <end position="21"/>
    </location>
</feature>
<dbReference type="GO" id="GO:0004519">
    <property type="term" value="F:endonuclease activity"/>
    <property type="evidence" value="ECO:0007669"/>
    <property type="project" value="UniProtKB-KW"/>
</dbReference>
<keyword evidence="6" id="KW-0378">Hydrolase</keyword>
<name>A0A7J9MD02_GOSSC</name>
<comment type="similarity">
    <text evidence="2">Belongs to the endoribonuclease YbeY family.</text>
</comment>
<dbReference type="PROSITE" id="PS01306">
    <property type="entry name" value="UPF0054"/>
    <property type="match status" value="1"/>
</dbReference>
<dbReference type="Gene3D" id="3.40.50.1000">
    <property type="entry name" value="HAD superfamily/HAD-like"/>
    <property type="match status" value="1"/>
</dbReference>
<keyword evidence="7" id="KW-0862">Zinc</keyword>
<dbReference type="InterPro" id="IPR020549">
    <property type="entry name" value="YbeY_CS"/>
</dbReference>
<dbReference type="Gene3D" id="3.40.390.30">
    <property type="entry name" value="Metalloproteases ('zincins'), catalytic domain"/>
    <property type="match status" value="1"/>
</dbReference>
<evidence type="ECO:0000256" key="5">
    <source>
        <dbReference type="ARBA" id="ARBA00022759"/>
    </source>
</evidence>
<accession>A0A7J9MD02</accession>